<evidence type="ECO:0000313" key="1">
    <source>
        <dbReference type="EMBL" id="MBA2862752.1"/>
    </source>
</evidence>
<sequence>MVGNITDEEIQQNILKHLYKINSRDNDAFLSCEIFKEEFSLERADLYRNIDILKQKGFIDMGNNPGLTGYSIKLSEKGMDTFENPKFTREEIEKAYKTFKIYAEEVTNASYDTYTKSLAAFLNYCKNNEVLEFVIFKFNLIERDFEKWYDNFLNSKLHAHTLPLDDDEKISIIYKFLNEINSGKIKISEFVKSAYKISGKTEKTINKFNQSIFLHFVKGIDIRLKKLMSKVESAPEKDEKEEKTEKEVIKREESPKISKIEVIDSDSVTSKRRIEKFEKDTKVVIYPSEVIDGDAVSRKLSKNSYSMDNLETALLKLSEELRDENKSVAAISAVYILSKNVDSTDLAETRGLLKEAVSAEPCLREKFKDIAMASSIEIANTSIIKGILSLF</sequence>
<name>A0A7J9PHN7_METMI</name>
<dbReference type="AlphaFoldDB" id="A0A7J9PHN7"/>
<proteinExistence type="predicted"/>
<gene>
    <name evidence="1" type="ORF">HNP90_001649</name>
</gene>
<dbReference type="Proteomes" id="UP000533207">
    <property type="component" value="Unassembled WGS sequence"/>
</dbReference>
<dbReference type="EMBL" id="JACDUL010000004">
    <property type="protein sequence ID" value="MBA2862752.1"/>
    <property type="molecule type" value="Genomic_DNA"/>
</dbReference>
<comment type="caution">
    <text evidence="1">The sequence shown here is derived from an EMBL/GenBank/DDBJ whole genome shotgun (WGS) entry which is preliminary data.</text>
</comment>
<protein>
    <recommendedName>
        <fullName evidence="3">ATP/GTP-binding site motif A (P-loop)</fullName>
    </recommendedName>
</protein>
<reference evidence="1 2" key="1">
    <citation type="submission" date="2020-07" db="EMBL/GenBank/DDBJ databases">
        <title>Genomic Encyclopedia of Type Strains, Phase IV (KMG-V): Genome sequencing to study the core and pangenomes of soil and plant-associated prokaryotes.</title>
        <authorList>
            <person name="Whitman W."/>
        </authorList>
    </citation>
    <scope>NUCLEOTIDE SEQUENCE [LARGE SCALE GENOMIC DNA]</scope>
    <source>
        <strain evidence="1 2">C8</strain>
    </source>
</reference>
<evidence type="ECO:0000313" key="2">
    <source>
        <dbReference type="Proteomes" id="UP000533207"/>
    </source>
</evidence>
<accession>A0A7J9PHN7</accession>
<dbReference type="RefSeq" id="WP_012068174.1">
    <property type="nucleotide sequence ID" value="NZ_JACDUL010000004.1"/>
</dbReference>
<organism evidence="1 2">
    <name type="scientific">Methanococcus maripaludis</name>
    <name type="common">Methanococcus deltae</name>
    <dbReference type="NCBI Taxonomy" id="39152"/>
    <lineage>
        <taxon>Archaea</taxon>
        <taxon>Methanobacteriati</taxon>
        <taxon>Methanobacteriota</taxon>
        <taxon>Methanomada group</taxon>
        <taxon>Methanococci</taxon>
        <taxon>Methanococcales</taxon>
        <taxon>Methanococcaceae</taxon>
        <taxon>Methanococcus</taxon>
    </lineage>
</organism>
<evidence type="ECO:0008006" key="3">
    <source>
        <dbReference type="Google" id="ProtNLM"/>
    </source>
</evidence>